<dbReference type="Gene3D" id="1.10.630.10">
    <property type="entry name" value="Cytochrome P450"/>
    <property type="match status" value="1"/>
</dbReference>
<dbReference type="GO" id="GO:0004497">
    <property type="term" value="F:monooxygenase activity"/>
    <property type="evidence" value="ECO:0007669"/>
    <property type="project" value="UniProtKB-KW"/>
</dbReference>
<evidence type="ECO:0000256" key="6">
    <source>
        <dbReference type="ARBA" id="ARBA00023004"/>
    </source>
</evidence>
<keyword evidence="8" id="KW-1185">Reference proteome</keyword>
<organism evidence="8 9">
    <name type="scientific">Prunus avium</name>
    <name type="common">Cherry</name>
    <name type="synonym">Cerasus avium</name>
    <dbReference type="NCBI Taxonomy" id="42229"/>
    <lineage>
        <taxon>Eukaryota</taxon>
        <taxon>Viridiplantae</taxon>
        <taxon>Streptophyta</taxon>
        <taxon>Embryophyta</taxon>
        <taxon>Tracheophyta</taxon>
        <taxon>Spermatophyta</taxon>
        <taxon>Magnoliopsida</taxon>
        <taxon>eudicotyledons</taxon>
        <taxon>Gunneridae</taxon>
        <taxon>Pentapetalae</taxon>
        <taxon>rosids</taxon>
        <taxon>fabids</taxon>
        <taxon>Rosales</taxon>
        <taxon>Rosaceae</taxon>
        <taxon>Amygdaloideae</taxon>
        <taxon>Amygdaleae</taxon>
        <taxon>Prunus</taxon>
    </lineage>
</organism>
<dbReference type="GO" id="GO:0005506">
    <property type="term" value="F:iron ion binding"/>
    <property type="evidence" value="ECO:0007669"/>
    <property type="project" value="InterPro"/>
</dbReference>
<comment type="cofactor">
    <cofactor evidence="1">
        <name>heme</name>
        <dbReference type="ChEBI" id="CHEBI:30413"/>
    </cofactor>
</comment>
<keyword evidence="7" id="KW-0503">Monooxygenase</keyword>
<dbReference type="SUPFAM" id="SSF48264">
    <property type="entry name" value="Cytochrome P450"/>
    <property type="match status" value="1"/>
</dbReference>
<proteinExistence type="inferred from homology"/>
<comment type="similarity">
    <text evidence="2">Belongs to the cytochrome P450 family.</text>
</comment>
<dbReference type="InterPro" id="IPR036396">
    <property type="entry name" value="Cyt_P450_sf"/>
</dbReference>
<evidence type="ECO:0000256" key="4">
    <source>
        <dbReference type="ARBA" id="ARBA00022723"/>
    </source>
</evidence>
<accession>A0A6P5RR49</accession>
<sequence length="143" mass="16355">MLCKHPHIQEKIAKEVREATNLKDNSSIDELAASLTEEALDKMQYLVAALTETTRLYPAVPMNAKICFSDDTWPDGFSVKKGDMVGYNAYSMGRMKHLWGDDDEEFRPERWLNENGHFQQESSFKFKAFGRGSKDLSREGLCL</sequence>
<keyword evidence="3" id="KW-0349">Heme</keyword>
<dbReference type="InterPro" id="IPR001128">
    <property type="entry name" value="Cyt_P450"/>
</dbReference>
<name>A0A6P5RR49_PRUAV</name>
<gene>
    <name evidence="9" type="primary">LOC110747691</name>
</gene>
<dbReference type="KEGG" id="pavi:110747691"/>
<evidence type="ECO:0000256" key="1">
    <source>
        <dbReference type="ARBA" id="ARBA00001971"/>
    </source>
</evidence>
<protein>
    <submittedName>
        <fullName evidence="9">Cytochrome P450 704C1-like</fullName>
    </submittedName>
</protein>
<evidence type="ECO:0000313" key="9">
    <source>
        <dbReference type="RefSeq" id="XP_021803516.1"/>
    </source>
</evidence>
<dbReference type="GeneID" id="110747691"/>
<keyword evidence="4" id="KW-0479">Metal-binding</keyword>
<evidence type="ECO:0000313" key="8">
    <source>
        <dbReference type="Proteomes" id="UP000515124"/>
    </source>
</evidence>
<reference evidence="9" key="1">
    <citation type="submission" date="2025-08" db="UniProtKB">
        <authorList>
            <consortium name="RefSeq"/>
        </authorList>
    </citation>
    <scope>IDENTIFICATION</scope>
</reference>
<evidence type="ECO:0000256" key="7">
    <source>
        <dbReference type="ARBA" id="ARBA00023033"/>
    </source>
</evidence>
<dbReference type="Pfam" id="PF00067">
    <property type="entry name" value="p450"/>
    <property type="match status" value="1"/>
</dbReference>
<dbReference type="Proteomes" id="UP000515124">
    <property type="component" value="Unplaced"/>
</dbReference>
<keyword evidence="5" id="KW-0560">Oxidoreductase</keyword>
<evidence type="ECO:0000256" key="3">
    <source>
        <dbReference type="ARBA" id="ARBA00022617"/>
    </source>
</evidence>
<dbReference type="AlphaFoldDB" id="A0A6P5RR49"/>
<evidence type="ECO:0000256" key="2">
    <source>
        <dbReference type="ARBA" id="ARBA00010617"/>
    </source>
</evidence>
<dbReference type="PANTHER" id="PTHR24296">
    <property type="entry name" value="CYTOCHROME P450"/>
    <property type="match status" value="1"/>
</dbReference>
<dbReference type="GO" id="GO:0016705">
    <property type="term" value="F:oxidoreductase activity, acting on paired donors, with incorporation or reduction of molecular oxygen"/>
    <property type="evidence" value="ECO:0007669"/>
    <property type="project" value="InterPro"/>
</dbReference>
<dbReference type="RefSeq" id="XP_021803516.1">
    <property type="nucleotide sequence ID" value="XM_021947824.1"/>
</dbReference>
<dbReference type="GO" id="GO:0020037">
    <property type="term" value="F:heme binding"/>
    <property type="evidence" value="ECO:0007669"/>
    <property type="project" value="InterPro"/>
</dbReference>
<evidence type="ECO:0000256" key="5">
    <source>
        <dbReference type="ARBA" id="ARBA00023002"/>
    </source>
</evidence>
<keyword evidence="6" id="KW-0408">Iron</keyword>